<feature type="transmembrane region" description="Helical" evidence="1">
    <location>
        <begin position="31"/>
        <end position="51"/>
    </location>
</feature>
<gene>
    <name evidence="2" type="ORF">SAMN05444401_3722</name>
</gene>
<protein>
    <submittedName>
        <fullName evidence="2">Uncharacterized protein</fullName>
    </submittedName>
</protein>
<dbReference type="EMBL" id="FQZO01000007">
    <property type="protein sequence ID" value="SHJ72819.1"/>
    <property type="molecule type" value="Genomic_DNA"/>
</dbReference>
<dbReference type="RefSeq" id="WP_073010256.1">
    <property type="nucleotide sequence ID" value="NZ_FQZO01000007.1"/>
</dbReference>
<dbReference type="OrthoDB" id="1683820at2"/>
<evidence type="ECO:0000313" key="2">
    <source>
        <dbReference type="EMBL" id="SHJ72819.1"/>
    </source>
</evidence>
<evidence type="ECO:0000256" key="1">
    <source>
        <dbReference type="SAM" id="Phobius"/>
    </source>
</evidence>
<keyword evidence="1" id="KW-0812">Transmembrane</keyword>
<accession>A0A1M6LNQ1</accession>
<name>A0A1M6LNQ1_9CLOT</name>
<proteinExistence type="predicted"/>
<dbReference type="AlphaFoldDB" id="A0A1M6LNQ1"/>
<evidence type="ECO:0000313" key="3">
    <source>
        <dbReference type="Proteomes" id="UP000184080"/>
    </source>
</evidence>
<keyword evidence="1" id="KW-0472">Membrane</keyword>
<sequence length="70" mass="7570">MLDFNNCTPEELALAAEALALALAKDRSSDYINVLGNLLVAVGSIMLTIAAQQQNIKSMQESMNNKNTKD</sequence>
<keyword evidence="3" id="KW-1185">Reference proteome</keyword>
<dbReference type="STRING" id="1121298.SAMN05444401_3722"/>
<organism evidence="2 3">
    <name type="scientific">Clostridium amylolyticum</name>
    <dbReference type="NCBI Taxonomy" id="1121298"/>
    <lineage>
        <taxon>Bacteria</taxon>
        <taxon>Bacillati</taxon>
        <taxon>Bacillota</taxon>
        <taxon>Clostridia</taxon>
        <taxon>Eubacteriales</taxon>
        <taxon>Clostridiaceae</taxon>
        <taxon>Clostridium</taxon>
    </lineage>
</organism>
<reference evidence="2 3" key="1">
    <citation type="submission" date="2016-11" db="EMBL/GenBank/DDBJ databases">
        <authorList>
            <person name="Jaros S."/>
            <person name="Januszkiewicz K."/>
            <person name="Wedrychowicz H."/>
        </authorList>
    </citation>
    <scope>NUCLEOTIDE SEQUENCE [LARGE SCALE GENOMIC DNA]</scope>
    <source>
        <strain evidence="2 3">DSM 21864</strain>
    </source>
</reference>
<dbReference type="Proteomes" id="UP000184080">
    <property type="component" value="Unassembled WGS sequence"/>
</dbReference>
<keyword evidence="1" id="KW-1133">Transmembrane helix</keyword>